<feature type="compositionally biased region" description="Low complexity" evidence="1">
    <location>
        <begin position="31"/>
        <end position="40"/>
    </location>
</feature>
<dbReference type="EC" id="2.3.1.61" evidence="2"/>
<dbReference type="GO" id="GO:0004591">
    <property type="term" value="F:oxoglutarate dehydrogenase (succinyl-transferring) activity"/>
    <property type="evidence" value="ECO:0007669"/>
    <property type="project" value="UniProtKB-EC"/>
</dbReference>
<keyword evidence="2" id="KW-0012">Acyltransferase</keyword>
<evidence type="ECO:0000313" key="2">
    <source>
        <dbReference type="EMBL" id="CAA9359577.1"/>
    </source>
</evidence>
<dbReference type="EC" id="1.2.4.2" evidence="2"/>
<proteinExistence type="predicted"/>
<accession>A0A6J4MHC1</accession>
<evidence type="ECO:0000256" key="1">
    <source>
        <dbReference type="SAM" id="MobiDB-lite"/>
    </source>
</evidence>
<feature type="region of interest" description="Disordered" evidence="1">
    <location>
        <begin position="1"/>
        <end position="73"/>
    </location>
</feature>
<dbReference type="GO" id="GO:0008683">
    <property type="term" value="F:2-oxoglutarate decarboxylase activity"/>
    <property type="evidence" value="ECO:0007669"/>
    <property type="project" value="UniProtKB-EC"/>
</dbReference>
<keyword evidence="2" id="KW-0456">Lyase</keyword>
<sequence>VDAAGTADGLRGQRVAGVRDPPAVPQGPRQRLGGLARVPLRLPPRGRRGRRHGSAVHPQRQPTGPAGRGARPG</sequence>
<gene>
    <name evidence="2" type="ORF">AVDCRST_MAG16-2914</name>
</gene>
<dbReference type="EMBL" id="CADCUE010000278">
    <property type="protein sequence ID" value="CAA9359577.1"/>
    <property type="molecule type" value="Genomic_DNA"/>
</dbReference>
<dbReference type="GO" id="GO:0050439">
    <property type="term" value="F:2-hydroxy-3-oxoadipate synthase activity"/>
    <property type="evidence" value="ECO:0007669"/>
    <property type="project" value="UniProtKB-EC"/>
</dbReference>
<feature type="non-terminal residue" evidence="2">
    <location>
        <position position="1"/>
    </location>
</feature>
<organism evidence="2">
    <name type="scientific">uncultured Frankineae bacterium</name>
    <dbReference type="NCBI Taxonomy" id="437475"/>
    <lineage>
        <taxon>Bacteria</taxon>
        <taxon>Bacillati</taxon>
        <taxon>Actinomycetota</taxon>
        <taxon>Actinomycetes</taxon>
        <taxon>Frankiales</taxon>
        <taxon>environmental samples</taxon>
    </lineage>
</organism>
<keyword evidence="2" id="KW-0560">Oxidoreductase</keyword>
<feature type="non-terminal residue" evidence="2">
    <location>
        <position position="73"/>
    </location>
</feature>
<dbReference type="AlphaFoldDB" id="A0A6J4MHC1"/>
<dbReference type="GO" id="GO:0004149">
    <property type="term" value="F:dihydrolipoyllysine-residue succinyltransferase activity"/>
    <property type="evidence" value="ECO:0007669"/>
    <property type="project" value="UniProtKB-EC"/>
</dbReference>
<reference evidence="2" key="1">
    <citation type="submission" date="2020-02" db="EMBL/GenBank/DDBJ databases">
        <authorList>
            <person name="Meier V. D."/>
        </authorList>
    </citation>
    <scope>NUCLEOTIDE SEQUENCE</scope>
    <source>
        <strain evidence="2">AVDCRST_MAG16</strain>
    </source>
</reference>
<feature type="compositionally biased region" description="Basic residues" evidence="1">
    <location>
        <begin position="44"/>
        <end position="54"/>
    </location>
</feature>
<name>A0A6J4MHC1_9ACTN</name>
<keyword evidence="2" id="KW-0808">Transferase</keyword>
<protein>
    <submittedName>
        <fullName evidence="2">Dihydrolipoamide succinyltransferase component (E2) of 2-oxoglutarate dehydrogenase complex / 2-oxoglutarate dehydrogenase E1 component @ 2-oxoglutarate decarboxylase @ 2-hydroxy-3-oxoadipate synthase</fullName>
        <ecNumber evidence="2">1.2.4.2</ecNumber>
        <ecNumber evidence="2">2.2.1.5</ecNumber>
        <ecNumber evidence="2">2.3.1.61</ecNumber>
        <ecNumber evidence="2">4.1.1.71</ecNumber>
    </submittedName>
</protein>
<dbReference type="EC" id="4.1.1.71" evidence="2"/>
<dbReference type="EC" id="2.2.1.5" evidence="2"/>